<gene>
    <name evidence="6" type="ORF">JOF55_002858</name>
</gene>
<dbReference type="RefSeq" id="WP_310274407.1">
    <property type="nucleotide sequence ID" value="NZ_JAVDXW010000001.1"/>
</dbReference>
<sequence length="287" mass="31734">MSGERFERILDRPVVLSYTCYDVLHHGECGEGTPKPAGLEGISPGSTNRERIRIVTEVLADLRERGLAVVDTPVRPLRDTIRLLHEPQRRIYGWYAIRGDEGTTYGGFHAAESDGCAVLAAEEDGRVLLEPVPSDVLLSTVVSLLPDAEPIADTAMVVAPERPPRRVPVKPEDEWAESGDEVRRPHSAREALQRKHDRIEELTSGPLDFAMQVGRSTRTAKGGERVCDHPLNYYAGRQGALLTVVKRARADGAEGDGAEEDGDLRRHVLPATPDVFRQELRELGRTR</sequence>
<comment type="similarity">
    <text evidence="2">Belongs to the EspG family.</text>
</comment>
<proteinExistence type="inferred from homology"/>
<dbReference type="Pfam" id="PF14011">
    <property type="entry name" value="ESX-1_EspG"/>
    <property type="match status" value="1"/>
</dbReference>
<dbReference type="EMBL" id="JAVDXW010000001">
    <property type="protein sequence ID" value="MDR7302677.1"/>
    <property type="molecule type" value="Genomic_DNA"/>
</dbReference>
<dbReference type="Proteomes" id="UP001180845">
    <property type="component" value="Unassembled WGS sequence"/>
</dbReference>
<evidence type="ECO:0008006" key="8">
    <source>
        <dbReference type="Google" id="ProtNLM"/>
    </source>
</evidence>
<accession>A0AAE3ZG97</accession>
<protein>
    <recommendedName>
        <fullName evidence="8">EspG family protein</fullName>
    </recommendedName>
</protein>
<evidence type="ECO:0000313" key="6">
    <source>
        <dbReference type="EMBL" id="MDR7302677.1"/>
    </source>
</evidence>
<keyword evidence="3" id="KW-0963">Cytoplasm</keyword>
<evidence type="ECO:0000256" key="5">
    <source>
        <dbReference type="SAM" id="MobiDB-lite"/>
    </source>
</evidence>
<evidence type="ECO:0000256" key="4">
    <source>
        <dbReference type="ARBA" id="ARBA00023186"/>
    </source>
</evidence>
<dbReference type="InterPro" id="IPR025734">
    <property type="entry name" value="EspG"/>
</dbReference>
<reference evidence="6" key="1">
    <citation type="submission" date="2023-07" db="EMBL/GenBank/DDBJ databases">
        <title>Sequencing the genomes of 1000 actinobacteria strains.</title>
        <authorList>
            <person name="Klenk H.-P."/>
        </authorList>
    </citation>
    <scope>NUCLEOTIDE SEQUENCE</scope>
    <source>
        <strain evidence="6">DSM 45977</strain>
    </source>
</reference>
<evidence type="ECO:0000256" key="1">
    <source>
        <dbReference type="ARBA" id="ARBA00004496"/>
    </source>
</evidence>
<keyword evidence="7" id="KW-1185">Reference proteome</keyword>
<feature type="region of interest" description="Disordered" evidence="5">
    <location>
        <begin position="163"/>
        <end position="186"/>
    </location>
</feature>
<comment type="subcellular location">
    <subcellularLocation>
        <location evidence="1">Cytoplasm</location>
    </subcellularLocation>
</comment>
<dbReference type="AlphaFoldDB" id="A0AAE3ZG97"/>
<evidence type="ECO:0000256" key="2">
    <source>
        <dbReference type="ARBA" id="ARBA00006411"/>
    </source>
</evidence>
<evidence type="ECO:0000313" key="7">
    <source>
        <dbReference type="Proteomes" id="UP001180845"/>
    </source>
</evidence>
<name>A0AAE3ZG97_9ACTN</name>
<keyword evidence="4" id="KW-0143">Chaperone</keyword>
<organism evidence="6 7">
    <name type="scientific">Haloactinomyces albus</name>
    <dbReference type="NCBI Taxonomy" id="1352928"/>
    <lineage>
        <taxon>Bacteria</taxon>
        <taxon>Bacillati</taxon>
        <taxon>Actinomycetota</taxon>
        <taxon>Actinomycetes</taxon>
        <taxon>Actinopolysporales</taxon>
        <taxon>Actinopolysporaceae</taxon>
        <taxon>Haloactinomyces</taxon>
    </lineage>
</organism>
<comment type="caution">
    <text evidence="6">The sequence shown here is derived from an EMBL/GenBank/DDBJ whole genome shotgun (WGS) entry which is preliminary data.</text>
</comment>
<evidence type="ECO:0000256" key="3">
    <source>
        <dbReference type="ARBA" id="ARBA00022490"/>
    </source>
</evidence>